<dbReference type="PROSITE" id="PS51257">
    <property type="entry name" value="PROKAR_LIPOPROTEIN"/>
    <property type="match status" value="1"/>
</dbReference>
<dbReference type="Proteomes" id="UP001154312">
    <property type="component" value="Unassembled WGS sequence"/>
</dbReference>
<dbReference type="AlphaFoldDB" id="A0A9X4GZC0"/>
<gene>
    <name evidence="1" type="ORF">L7E55_09485</name>
</gene>
<organism evidence="1 2">
    <name type="scientific">Pelotomaculum isophthalicicum JI</name>
    <dbReference type="NCBI Taxonomy" id="947010"/>
    <lineage>
        <taxon>Bacteria</taxon>
        <taxon>Bacillati</taxon>
        <taxon>Bacillota</taxon>
        <taxon>Clostridia</taxon>
        <taxon>Eubacteriales</taxon>
        <taxon>Desulfotomaculaceae</taxon>
        <taxon>Pelotomaculum</taxon>
    </lineage>
</organism>
<accession>A0A9X4GZC0</accession>
<comment type="caution">
    <text evidence="1">The sequence shown here is derived from an EMBL/GenBank/DDBJ whole genome shotgun (WGS) entry which is preliminary data.</text>
</comment>
<name>A0A9X4GZC0_9FIRM</name>
<evidence type="ECO:0000313" key="2">
    <source>
        <dbReference type="Proteomes" id="UP001154312"/>
    </source>
</evidence>
<protein>
    <submittedName>
        <fullName evidence="1">Uncharacterized protein</fullName>
    </submittedName>
</protein>
<keyword evidence="2" id="KW-1185">Reference proteome</keyword>
<dbReference type="EMBL" id="JAKOAV010000016">
    <property type="protein sequence ID" value="MDF9408585.1"/>
    <property type="molecule type" value="Genomic_DNA"/>
</dbReference>
<evidence type="ECO:0000313" key="1">
    <source>
        <dbReference type="EMBL" id="MDF9408585.1"/>
    </source>
</evidence>
<proteinExistence type="predicted"/>
<reference evidence="1" key="1">
    <citation type="submission" date="2022-02" db="EMBL/GenBank/DDBJ databases">
        <authorList>
            <person name="Leng L."/>
        </authorList>
    </citation>
    <scope>NUCLEOTIDE SEQUENCE</scope>
    <source>
        <strain evidence="1">JI</strain>
    </source>
</reference>
<sequence length="132" mass="14326">MRRLLILILVLSIVLTGCTLMQNSEAPKKTFTEQDVRSAVTELINGINDGNTEVVKKYVGSASPIAEKLIEKLKGNVKLSNIRDISIQGTRAQATVTLEVVPLKVSKDVTLNFDAIDVLLLNSPLGLLSILL</sequence>
<dbReference type="RefSeq" id="WP_277443920.1">
    <property type="nucleotide sequence ID" value="NZ_JAKOAV010000016.1"/>
</dbReference>